<name>A0ABX8W9E3_9HYPH</name>
<organism evidence="1 2">
    <name type="scientific">Devosia salina</name>
    <dbReference type="NCBI Taxonomy" id="2860336"/>
    <lineage>
        <taxon>Bacteria</taxon>
        <taxon>Pseudomonadati</taxon>
        <taxon>Pseudomonadota</taxon>
        <taxon>Alphaproteobacteria</taxon>
        <taxon>Hyphomicrobiales</taxon>
        <taxon>Devosiaceae</taxon>
        <taxon>Devosia</taxon>
    </lineage>
</organism>
<dbReference type="RefSeq" id="WP_220303791.1">
    <property type="nucleotide sequence ID" value="NZ_CP080590.1"/>
</dbReference>
<sequence>MQSLLSAVVAGRHDDLGPYRSALAWFAHAIEIDPTPLGAANDNTTTPKVRDTKLADDGGYARELLRALPEPDGHDQEGFPIWTPPLPPISEWGKLKFATRAYQDVQFVMVKGELEARNFRVPKGALTHVWGRKLEQETGRTRQSEAEFEVKARQTTLDWLCQMLGAIPSGNPKKSMRRRPKQPPIDRQAFAHLRGGTLAEARAAVGLPHADPLPAGLPYGPQPERLFSGLLAGRGSRVDGMGESSRVRRSDPETYTVEEAALDRITVDQFQATEPDHFNILMGAAAVRSMSALVPANDNKMGKRRLTAAALALQEFLAA</sequence>
<dbReference type="Proteomes" id="UP000825799">
    <property type="component" value="Chromosome"/>
</dbReference>
<protein>
    <submittedName>
        <fullName evidence="1">Uncharacterized protein</fullName>
    </submittedName>
</protein>
<evidence type="ECO:0000313" key="1">
    <source>
        <dbReference type="EMBL" id="QYO75327.1"/>
    </source>
</evidence>
<gene>
    <name evidence="1" type="ORF">K1X15_11765</name>
</gene>
<reference evidence="1 2" key="1">
    <citation type="submission" date="2021-08" db="EMBL/GenBank/DDBJ databases">
        <title>Devosia salina sp. nov., isolated from the South China Sea sediment.</title>
        <authorList>
            <person name="Zhou Z."/>
        </authorList>
    </citation>
    <scope>NUCLEOTIDE SEQUENCE [LARGE SCALE GENOMIC DNA]</scope>
    <source>
        <strain evidence="1 2">SCS-3</strain>
    </source>
</reference>
<keyword evidence="2" id="KW-1185">Reference proteome</keyword>
<accession>A0ABX8W9E3</accession>
<dbReference type="EMBL" id="CP080590">
    <property type="protein sequence ID" value="QYO75327.1"/>
    <property type="molecule type" value="Genomic_DNA"/>
</dbReference>
<proteinExistence type="predicted"/>
<evidence type="ECO:0000313" key="2">
    <source>
        <dbReference type="Proteomes" id="UP000825799"/>
    </source>
</evidence>